<proteinExistence type="predicted"/>
<gene>
    <name evidence="1" type="ORF">F7725_013305</name>
</gene>
<dbReference type="GO" id="GO:0022027">
    <property type="term" value="P:interkinetic nuclear migration"/>
    <property type="evidence" value="ECO:0007669"/>
    <property type="project" value="TreeGrafter"/>
</dbReference>
<dbReference type="GO" id="GO:1903724">
    <property type="term" value="P:positive regulation of centriole elongation"/>
    <property type="evidence" value="ECO:0007669"/>
    <property type="project" value="TreeGrafter"/>
</dbReference>
<accession>A0A7J5YQY2</accession>
<dbReference type="PANTHER" id="PTHR21574:SF0">
    <property type="entry name" value="CENTROSOMAL PROTEIN OF 120 KDA"/>
    <property type="match status" value="1"/>
</dbReference>
<dbReference type="Proteomes" id="UP000518266">
    <property type="component" value="Unassembled WGS sequence"/>
</dbReference>
<name>A0A7J5YQY2_DISMA</name>
<evidence type="ECO:0000313" key="2">
    <source>
        <dbReference type="Proteomes" id="UP000518266"/>
    </source>
</evidence>
<comment type="caution">
    <text evidence="1">The sequence shown here is derived from an EMBL/GenBank/DDBJ whole genome shotgun (WGS) entry which is preliminary data.</text>
</comment>
<dbReference type="EMBL" id="JAAKFY010000010">
    <property type="protein sequence ID" value="KAF3851533.1"/>
    <property type="molecule type" value="Genomic_DNA"/>
</dbReference>
<keyword evidence="2" id="KW-1185">Reference proteome</keyword>
<dbReference type="OrthoDB" id="332250at2759"/>
<dbReference type="AlphaFoldDB" id="A0A7J5YQY2"/>
<evidence type="ECO:0000313" key="1">
    <source>
        <dbReference type="EMBL" id="KAF3851533.1"/>
    </source>
</evidence>
<dbReference type="PANTHER" id="PTHR21574">
    <property type="entry name" value="CENTROSOMAL PROTEIN OF 120 KDA"/>
    <property type="match status" value="1"/>
</dbReference>
<reference evidence="1 2" key="1">
    <citation type="submission" date="2020-03" db="EMBL/GenBank/DDBJ databases">
        <title>Dissostichus mawsoni Genome sequencing and assembly.</title>
        <authorList>
            <person name="Park H."/>
        </authorList>
    </citation>
    <scope>NUCLEOTIDE SEQUENCE [LARGE SCALE GENOMIC DNA]</scope>
    <source>
        <strain evidence="1">DM0001</strain>
        <tissue evidence="1">Muscle</tissue>
    </source>
</reference>
<dbReference type="GO" id="GO:0005813">
    <property type="term" value="C:centrosome"/>
    <property type="evidence" value="ECO:0007669"/>
    <property type="project" value="TreeGrafter"/>
</dbReference>
<protein>
    <submittedName>
        <fullName evidence="1">Uncharacterized protein</fullName>
    </submittedName>
</protein>
<sequence length="62" mass="7184">MYLGRQFPKSPRLSLVVQASFDGEQLATDPAEHSEQPHFSTELAWELDRRTLHQHRSHLPTC</sequence>
<dbReference type="Gene3D" id="2.60.40.150">
    <property type="entry name" value="C2 domain"/>
    <property type="match status" value="1"/>
</dbReference>
<dbReference type="InterPro" id="IPR039893">
    <property type="entry name" value="CEP120-like"/>
</dbReference>
<organism evidence="1 2">
    <name type="scientific">Dissostichus mawsoni</name>
    <name type="common">Antarctic cod</name>
    <dbReference type="NCBI Taxonomy" id="36200"/>
    <lineage>
        <taxon>Eukaryota</taxon>
        <taxon>Metazoa</taxon>
        <taxon>Chordata</taxon>
        <taxon>Craniata</taxon>
        <taxon>Vertebrata</taxon>
        <taxon>Euteleostomi</taxon>
        <taxon>Actinopterygii</taxon>
        <taxon>Neopterygii</taxon>
        <taxon>Teleostei</taxon>
        <taxon>Neoteleostei</taxon>
        <taxon>Acanthomorphata</taxon>
        <taxon>Eupercaria</taxon>
        <taxon>Perciformes</taxon>
        <taxon>Notothenioidei</taxon>
        <taxon>Nototheniidae</taxon>
        <taxon>Dissostichus</taxon>
    </lineage>
</organism>
<dbReference type="InterPro" id="IPR035892">
    <property type="entry name" value="C2_domain_sf"/>
</dbReference>